<protein>
    <recommendedName>
        <fullName evidence="3">Transposase putative helix-turn-helix domain-containing protein</fullName>
    </recommendedName>
</protein>
<dbReference type="Proteomes" id="UP000075455">
    <property type="component" value="Unassembled WGS sequence"/>
</dbReference>
<dbReference type="EMBL" id="LQYS01000137">
    <property type="protein sequence ID" value="KYD04297.1"/>
    <property type="molecule type" value="Genomic_DNA"/>
</dbReference>
<sequence length="111" mass="13008">MKTVRVMKVVSNDASQLHSLDELMRVFCSAKRYAFHRLLEGRNAKDIIQHLPHQFRLNKRYAEDTVLLVQALISSKRELRPMRLEDVRAKIEKTAKKIESMGYPSMKAPLW</sequence>
<dbReference type="STRING" id="81408.B4119_3369"/>
<organism evidence="1 2">
    <name type="scientific">Saccharococcus caldoxylosilyticus</name>
    <dbReference type="NCBI Taxonomy" id="81408"/>
    <lineage>
        <taxon>Bacteria</taxon>
        <taxon>Bacillati</taxon>
        <taxon>Bacillota</taxon>
        <taxon>Bacilli</taxon>
        <taxon>Bacillales</taxon>
        <taxon>Anoxybacillaceae</taxon>
        <taxon>Saccharococcus</taxon>
    </lineage>
</organism>
<dbReference type="eggNOG" id="COG0675">
    <property type="taxonomic scope" value="Bacteria"/>
</dbReference>
<dbReference type="AlphaFoldDB" id="A0A150KW26"/>
<reference evidence="1 2" key="1">
    <citation type="submission" date="2016-01" db="EMBL/GenBank/DDBJ databases">
        <title>Draft Genome Sequences of Seven Thermophilic Sporeformers Isolated from Foods.</title>
        <authorList>
            <person name="Berendsen E.M."/>
            <person name="Wells-Bennik M.H."/>
            <person name="Krawcyk A.O."/>
            <person name="De Jong A."/>
            <person name="Holsappel S."/>
            <person name="Eijlander R.T."/>
            <person name="Kuipers O.P."/>
        </authorList>
    </citation>
    <scope>NUCLEOTIDE SEQUENCE [LARGE SCALE GENOMIC DNA]</scope>
    <source>
        <strain evidence="1 2">B4119</strain>
    </source>
</reference>
<proteinExistence type="predicted"/>
<evidence type="ECO:0000313" key="1">
    <source>
        <dbReference type="EMBL" id="KYD04297.1"/>
    </source>
</evidence>
<name>A0A150KW26_9BACL</name>
<gene>
    <name evidence="1" type="ORF">B4119_3369</name>
</gene>
<dbReference type="PATRIC" id="fig|81408.3.peg.2365"/>
<evidence type="ECO:0008006" key="3">
    <source>
        <dbReference type="Google" id="ProtNLM"/>
    </source>
</evidence>
<accession>A0A150KW26</accession>
<evidence type="ECO:0000313" key="2">
    <source>
        <dbReference type="Proteomes" id="UP000075455"/>
    </source>
</evidence>
<comment type="caution">
    <text evidence="1">The sequence shown here is derived from an EMBL/GenBank/DDBJ whole genome shotgun (WGS) entry which is preliminary data.</text>
</comment>
<dbReference type="RefSeq" id="WP_061580397.1">
    <property type="nucleotide sequence ID" value="NZ_LQYS01000137.1"/>
</dbReference>